<keyword evidence="5 7" id="KW-0472">Membrane</keyword>
<evidence type="ECO:0000256" key="6">
    <source>
        <dbReference type="SAM" id="MobiDB-lite"/>
    </source>
</evidence>
<feature type="transmembrane region" description="Helical" evidence="7">
    <location>
        <begin position="417"/>
        <end position="435"/>
    </location>
</feature>
<dbReference type="PANTHER" id="PTHR23513:SF11">
    <property type="entry name" value="STAPHYLOFERRIN A TRANSPORTER"/>
    <property type="match status" value="1"/>
</dbReference>
<sequence>MEARSSDSASGEAEIVPESVPPGDKQALGGMLHPFKVRNFSLLFGGQTVSTIGDALYAVALPWLILSNGGSPQELGIVLTAYGIPRVGSVLLGGWLSDRLRPRQLMLIADTVRAVLVGILAVLAFWGHANVWEWSAVAAFLGTFQGLFLPSASAILPELISDEDLQAGNALSFASTQAATLVGSAAAGVVVAALSSGAAMAIDAVTFVVSAASLAMMRIIRAGTPGKSGEGASAQTDAEGQADGTASGEVQITFGRFLRTSRLMQVSMVVSIAANFCFGGLLEVALPTLAHGPMHAGASGYGMIMAAFGGGALAGGILAGMLAGLKRKGLIALLAVLIMAIMIALLPYGGVIGAVLCMLISGLVNSISNVLLITLIQLIIPRHLMGRVMGLLLFASFGTYPISVALGGVLTNQLGPAILFPFSGLVLFLAILFGITQKELRDL</sequence>
<evidence type="ECO:0000256" key="3">
    <source>
        <dbReference type="ARBA" id="ARBA00022692"/>
    </source>
</evidence>
<feature type="transmembrane region" description="Helical" evidence="7">
    <location>
        <begin position="298"/>
        <end position="322"/>
    </location>
</feature>
<feature type="transmembrane region" description="Helical" evidence="7">
    <location>
        <begin position="352"/>
        <end position="376"/>
    </location>
</feature>
<feature type="domain" description="Major facilitator superfamily (MFS) profile" evidence="8">
    <location>
        <begin position="34"/>
        <end position="441"/>
    </location>
</feature>
<dbReference type="Gene3D" id="1.20.1250.20">
    <property type="entry name" value="MFS general substrate transporter like domains"/>
    <property type="match status" value="1"/>
</dbReference>
<feature type="transmembrane region" description="Helical" evidence="7">
    <location>
        <begin position="329"/>
        <end position="346"/>
    </location>
</feature>
<dbReference type="PANTHER" id="PTHR23513">
    <property type="entry name" value="INTEGRAL MEMBRANE EFFLUX PROTEIN-RELATED"/>
    <property type="match status" value="1"/>
</dbReference>
<evidence type="ECO:0000256" key="4">
    <source>
        <dbReference type="ARBA" id="ARBA00022989"/>
    </source>
</evidence>
<evidence type="ECO:0000313" key="9">
    <source>
        <dbReference type="EMBL" id="EFH79742.1"/>
    </source>
</evidence>
<dbReference type="SUPFAM" id="SSF103473">
    <property type="entry name" value="MFS general substrate transporter"/>
    <property type="match status" value="1"/>
</dbReference>
<protein>
    <submittedName>
        <fullName evidence="9">Major facilitator superfamily MFS_1</fullName>
    </submittedName>
</protein>
<keyword evidence="2" id="KW-1003">Cell membrane</keyword>
<dbReference type="CDD" id="cd06173">
    <property type="entry name" value="MFS_MefA_like"/>
    <property type="match status" value="1"/>
</dbReference>
<feature type="region of interest" description="Disordered" evidence="6">
    <location>
        <begin position="225"/>
        <end position="244"/>
    </location>
</feature>
<dbReference type="Pfam" id="PF07690">
    <property type="entry name" value="MFS_1"/>
    <property type="match status" value="1"/>
</dbReference>
<dbReference type="EMBL" id="ADVG01000005">
    <property type="protein sequence ID" value="EFH79742.1"/>
    <property type="molecule type" value="Genomic_DNA"/>
</dbReference>
<proteinExistence type="predicted"/>
<dbReference type="InterPro" id="IPR020846">
    <property type="entry name" value="MFS_dom"/>
</dbReference>
<evidence type="ECO:0000256" key="7">
    <source>
        <dbReference type="SAM" id="Phobius"/>
    </source>
</evidence>
<dbReference type="GO" id="GO:0022857">
    <property type="term" value="F:transmembrane transporter activity"/>
    <property type="evidence" value="ECO:0007669"/>
    <property type="project" value="InterPro"/>
</dbReference>
<dbReference type="AlphaFoldDB" id="D6U781"/>
<dbReference type="Proteomes" id="UP000004508">
    <property type="component" value="Unassembled WGS sequence"/>
</dbReference>
<feature type="transmembrane region" description="Helical" evidence="7">
    <location>
        <begin position="40"/>
        <end position="65"/>
    </location>
</feature>
<dbReference type="GO" id="GO:0005886">
    <property type="term" value="C:plasma membrane"/>
    <property type="evidence" value="ECO:0007669"/>
    <property type="project" value="UniProtKB-SubCell"/>
</dbReference>
<dbReference type="InParanoid" id="D6U781"/>
<dbReference type="InterPro" id="IPR036259">
    <property type="entry name" value="MFS_trans_sf"/>
</dbReference>
<feature type="transmembrane region" description="Helical" evidence="7">
    <location>
        <begin position="388"/>
        <end position="411"/>
    </location>
</feature>
<feature type="region of interest" description="Disordered" evidence="6">
    <location>
        <begin position="1"/>
        <end position="21"/>
    </location>
</feature>
<reference evidence="9 10" key="1">
    <citation type="journal article" date="2011" name="Stand. Genomic Sci.">
        <title>Non-contiguous finished genome sequence and contextual data of the filamentous soil bacterium Ktedonobacter racemifer type strain (SOSP1-21).</title>
        <authorList>
            <person name="Chang Y.J."/>
            <person name="Land M."/>
            <person name="Hauser L."/>
            <person name="Chertkov O."/>
            <person name="Del Rio T.G."/>
            <person name="Nolan M."/>
            <person name="Copeland A."/>
            <person name="Tice H."/>
            <person name="Cheng J.F."/>
            <person name="Lucas S."/>
            <person name="Han C."/>
            <person name="Goodwin L."/>
            <person name="Pitluck S."/>
            <person name="Ivanova N."/>
            <person name="Ovchinikova G."/>
            <person name="Pati A."/>
            <person name="Chen A."/>
            <person name="Palaniappan K."/>
            <person name="Mavromatis K."/>
            <person name="Liolios K."/>
            <person name="Brettin T."/>
            <person name="Fiebig A."/>
            <person name="Rohde M."/>
            <person name="Abt B."/>
            <person name="Goker M."/>
            <person name="Detter J.C."/>
            <person name="Woyke T."/>
            <person name="Bristow J."/>
            <person name="Eisen J.A."/>
            <person name="Markowitz V."/>
            <person name="Hugenholtz P."/>
            <person name="Kyrpides N.C."/>
            <person name="Klenk H.P."/>
            <person name="Lapidus A."/>
        </authorList>
    </citation>
    <scope>NUCLEOTIDE SEQUENCE [LARGE SCALE GENOMIC DNA]</scope>
    <source>
        <strain evidence="10">DSM 44963</strain>
    </source>
</reference>
<name>D6U781_KTERA</name>
<evidence type="ECO:0000256" key="1">
    <source>
        <dbReference type="ARBA" id="ARBA00004651"/>
    </source>
</evidence>
<comment type="caution">
    <text evidence="9">The sequence shown here is derived from an EMBL/GenBank/DDBJ whole genome shotgun (WGS) entry which is preliminary data.</text>
</comment>
<evidence type="ECO:0000259" key="8">
    <source>
        <dbReference type="PROSITE" id="PS50850"/>
    </source>
</evidence>
<dbReference type="InterPro" id="IPR011701">
    <property type="entry name" value="MFS"/>
</dbReference>
<evidence type="ECO:0000256" key="5">
    <source>
        <dbReference type="ARBA" id="ARBA00023136"/>
    </source>
</evidence>
<evidence type="ECO:0000313" key="10">
    <source>
        <dbReference type="Proteomes" id="UP000004508"/>
    </source>
</evidence>
<evidence type="ECO:0000256" key="2">
    <source>
        <dbReference type="ARBA" id="ARBA00022475"/>
    </source>
</evidence>
<gene>
    <name evidence="9" type="ORF">Krac_0239</name>
</gene>
<dbReference type="InterPro" id="IPR022324">
    <property type="entry name" value="Bacilysin_exporter_BacE_put"/>
</dbReference>
<comment type="subcellular location">
    <subcellularLocation>
        <location evidence="1">Cell membrane</location>
        <topology evidence="1">Multi-pass membrane protein</topology>
    </subcellularLocation>
</comment>
<dbReference type="PRINTS" id="PR01988">
    <property type="entry name" value="EXPORTERBACE"/>
</dbReference>
<keyword evidence="4 7" id="KW-1133">Transmembrane helix</keyword>
<dbReference type="PROSITE" id="PS50850">
    <property type="entry name" value="MFS"/>
    <property type="match status" value="1"/>
</dbReference>
<organism evidence="9 10">
    <name type="scientific">Ktedonobacter racemifer DSM 44963</name>
    <dbReference type="NCBI Taxonomy" id="485913"/>
    <lineage>
        <taxon>Bacteria</taxon>
        <taxon>Bacillati</taxon>
        <taxon>Chloroflexota</taxon>
        <taxon>Ktedonobacteria</taxon>
        <taxon>Ktedonobacterales</taxon>
        <taxon>Ktedonobacteraceae</taxon>
        <taxon>Ktedonobacter</taxon>
    </lineage>
</organism>
<feature type="transmembrane region" description="Helical" evidence="7">
    <location>
        <begin position="107"/>
        <end position="128"/>
    </location>
</feature>
<feature type="transmembrane region" description="Helical" evidence="7">
    <location>
        <begin position="266"/>
        <end position="286"/>
    </location>
</feature>
<keyword evidence="10" id="KW-1185">Reference proteome</keyword>
<keyword evidence="3 7" id="KW-0812">Transmembrane</keyword>
<accession>D6U781</accession>
<feature type="transmembrane region" description="Helical" evidence="7">
    <location>
        <begin position="77"/>
        <end position="95"/>
    </location>
</feature>
<dbReference type="eggNOG" id="COG0477">
    <property type="taxonomic scope" value="Bacteria"/>
</dbReference>
<feature type="transmembrane region" description="Helical" evidence="7">
    <location>
        <begin position="200"/>
        <end position="220"/>
    </location>
</feature>
<dbReference type="STRING" id="485913.Krac_0239"/>